<keyword evidence="3" id="KW-0813">Transport</keyword>
<keyword evidence="10" id="KW-1185">Reference proteome</keyword>
<evidence type="ECO:0000256" key="8">
    <source>
        <dbReference type="RuleBase" id="RU363041"/>
    </source>
</evidence>
<dbReference type="GO" id="GO:0005886">
    <property type="term" value="C:plasma membrane"/>
    <property type="evidence" value="ECO:0007669"/>
    <property type="project" value="UniProtKB-SubCell"/>
</dbReference>
<evidence type="ECO:0000256" key="5">
    <source>
        <dbReference type="ARBA" id="ARBA00022692"/>
    </source>
</evidence>
<dbReference type="InterPro" id="IPR002781">
    <property type="entry name" value="TM_pro_TauE-like"/>
</dbReference>
<proteinExistence type="inferred from homology"/>
<evidence type="ECO:0000256" key="6">
    <source>
        <dbReference type="ARBA" id="ARBA00022989"/>
    </source>
</evidence>
<dbReference type="Pfam" id="PF01925">
    <property type="entry name" value="TauE"/>
    <property type="match status" value="1"/>
</dbReference>
<gene>
    <name evidence="9" type="ORF">FYJ50_06420</name>
</gene>
<evidence type="ECO:0000256" key="4">
    <source>
        <dbReference type="ARBA" id="ARBA00022475"/>
    </source>
</evidence>
<evidence type="ECO:0000256" key="2">
    <source>
        <dbReference type="ARBA" id="ARBA00009142"/>
    </source>
</evidence>
<dbReference type="InterPro" id="IPR052017">
    <property type="entry name" value="TSUP"/>
</dbReference>
<feature type="transmembrane region" description="Helical" evidence="8">
    <location>
        <begin position="96"/>
        <end position="114"/>
    </location>
</feature>
<dbReference type="EMBL" id="VUMM01000011">
    <property type="protein sequence ID" value="MSS01731.1"/>
    <property type="molecule type" value="Genomic_DNA"/>
</dbReference>
<keyword evidence="6 8" id="KW-1133">Transmembrane helix</keyword>
<dbReference type="AlphaFoldDB" id="A0A7X2T4E4"/>
<feature type="transmembrane region" description="Helical" evidence="8">
    <location>
        <begin position="228"/>
        <end position="246"/>
    </location>
</feature>
<dbReference type="PANTHER" id="PTHR30269">
    <property type="entry name" value="TRANSMEMBRANE PROTEIN YFCA"/>
    <property type="match status" value="1"/>
</dbReference>
<name>A0A7X2T4E4_9FIRM</name>
<comment type="subcellular location">
    <subcellularLocation>
        <location evidence="1 8">Cell membrane</location>
        <topology evidence="1 8">Multi-pass membrane protein</topology>
    </subcellularLocation>
</comment>
<evidence type="ECO:0000313" key="9">
    <source>
        <dbReference type="EMBL" id="MSS01731.1"/>
    </source>
</evidence>
<keyword evidence="5 8" id="KW-0812">Transmembrane</keyword>
<evidence type="ECO:0000256" key="1">
    <source>
        <dbReference type="ARBA" id="ARBA00004651"/>
    </source>
</evidence>
<reference evidence="9 10" key="1">
    <citation type="submission" date="2019-08" db="EMBL/GenBank/DDBJ databases">
        <title>In-depth cultivation of the pig gut microbiome towards novel bacterial diversity and tailored functional studies.</title>
        <authorList>
            <person name="Wylensek D."/>
            <person name="Hitch T.C.A."/>
            <person name="Clavel T."/>
        </authorList>
    </citation>
    <scope>NUCLEOTIDE SEQUENCE [LARGE SCALE GENOMIC DNA]</scope>
    <source>
        <strain evidence="9 10">LKV-178-WT-2G</strain>
    </source>
</reference>
<keyword evidence="4 8" id="KW-1003">Cell membrane</keyword>
<comment type="similarity">
    <text evidence="2 8">Belongs to the 4-toluene sulfonate uptake permease (TSUP) (TC 2.A.102) family.</text>
</comment>
<evidence type="ECO:0000256" key="7">
    <source>
        <dbReference type="ARBA" id="ARBA00023136"/>
    </source>
</evidence>
<comment type="caution">
    <text evidence="9">The sequence shown here is derived from an EMBL/GenBank/DDBJ whole genome shotgun (WGS) entry which is preliminary data.</text>
</comment>
<feature type="transmembrane region" description="Helical" evidence="8">
    <location>
        <begin position="68"/>
        <end position="90"/>
    </location>
</feature>
<organism evidence="9 10">
    <name type="scientific">Floccifex porci</name>
    <dbReference type="NCBI Taxonomy" id="2606629"/>
    <lineage>
        <taxon>Bacteria</taxon>
        <taxon>Bacillati</taxon>
        <taxon>Bacillota</taxon>
        <taxon>Erysipelotrichia</taxon>
        <taxon>Erysipelotrichales</taxon>
        <taxon>Erysipelotrichaceae</taxon>
        <taxon>Floccifex</taxon>
    </lineage>
</organism>
<protein>
    <recommendedName>
        <fullName evidence="8">Probable membrane transporter protein</fullName>
    </recommendedName>
</protein>
<feature type="transmembrane region" description="Helical" evidence="8">
    <location>
        <begin position="149"/>
        <end position="167"/>
    </location>
</feature>
<evidence type="ECO:0000313" key="10">
    <source>
        <dbReference type="Proteomes" id="UP000470082"/>
    </source>
</evidence>
<dbReference type="Proteomes" id="UP000470082">
    <property type="component" value="Unassembled WGS sequence"/>
</dbReference>
<feature type="transmembrane region" description="Helical" evidence="8">
    <location>
        <begin position="187"/>
        <end position="208"/>
    </location>
</feature>
<evidence type="ECO:0000256" key="3">
    <source>
        <dbReference type="ARBA" id="ARBA00022448"/>
    </source>
</evidence>
<sequence length="247" mass="26952">MKYIMIFILVFLAGLVDAIAGGGGLISLPAYLMGGIPVHQAIATNKLSSSMGTTITTIRYGKAGYIRWDIALVCVIFAMAGSSLGANLALSISDYFFKRIMLILLPLIAIYVMYPKSFKEKEELSYIKTVWISCTVAFFIGVYDGFYGPGTGTFLLICLTGFAHLNLKQANGITKVINLTTNYAALIVYILNGKVLFILGLIAGIFNMLGNYIGSSYFKKKSLSVKPIMILVLILFFIKTIIEIIGT</sequence>
<keyword evidence="7 8" id="KW-0472">Membrane</keyword>
<accession>A0A7X2T4E4</accession>
<dbReference type="RefSeq" id="WP_154460276.1">
    <property type="nucleotide sequence ID" value="NZ_VUMM01000011.1"/>
</dbReference>
<dbReference type="PANTHER" id="PTHR30269:SF0">
    <property type="entry name" value="MEMBRANE TRANSPORTER PROTEIN YFCA-RELATED"/>
    <property type="match status" value="1"/>
</dbReference>